<gene>
    <name evidence="1" type="ORF">ASZ90_016371</name>
</gene>
<proteinExistence type="predicted"/>
<evidence type="ECO:0000313" key="1">
    <source>
        <dbReference type="EMBL" id="KUG13435.1"/>
    </source>
</evidence>
<protein>
    <recommendedName>
        <fullName evidence="2">Methanogenesis marker 17 protein</fullName>
    </recommendedName>
</protein>
<dbReference type="NCBIfam" id="TIGR03291">
    <property type="entry name" value="methan_mark_17"/>
    <property type="match status" value="1"/>
</dbReference>
<dbReference type="PIRSF" id="PIRSF019464">
    <property type="entry name" value="UCP019464"/>
    <property type="match status" value="1"/>
</dbReference>
<sequence>MEAIEYFEVECPEETGRNYYRRIADVVLLDHNLLRVIKKLHIAIDPRVPLFIAVGITKKLPGLILVRDFANVNTQEQKTTISIADETYLAPFLKILWERFGSDRVLQPDRFTIILSIGAADAAGIEDIPVLDPSESLYKDLIYALQVIQPEGFKVRRQYYGKEKFYLVASEDTLPEDFEDLVREKFALMGEQL</sequence>
<dbReference type="EMBL" id="LNQE01001717">
    <property type="protein sequence ID" value="KUG13435.1"/>
    <property type="molecule type" value="Genomic_DNA"/>
</dbReference>
<evidence type="ECO:0008006" key="2">
    <source>
        <dbReference type="Google" id="ProtNLM"/>
    </source>
</evidence>
<name>A0A0W8EXP9_9ZZZZ</name>
<dbReference type="AlphaFoldDB" id="A0A0W8EXP9"/>
<comment type="caution">
    <text evidence="1">The sequence shown here is derived from an EMBL/GenBank/DDBJ whole genome shotgun (WGS) entry which is preliminary data.</text>
</comment>
<organism evidence="1">
    <name type="scientific">hydrocarbon metagenome</name>
    <dbReference type="NCBI Taxonomy" id="938273"/>
    <lineage>
        <taxon>unclassified sequences</taxon>
        <taxon>metagenomes</taxon>
        <taxon>ecological metagenomes</taxon>
    </lineage>
</organism>
<dbReference type="Pfam" id="PF09886">
    <property type="entry name" value="DUF2113"/>
    <property type="match status" value="1"/>
</dbReference>
<accession>A0A0W8EXP9</accession>
<reference evidence="1" key="1">
    <citation type="journal article" date="2015" name="Proc. Natl. Acad. Sci. U.S.A.">
        <title>Networks of energetic and metabolic interactions define dynamics in microbial communities.</title>
        <authorList>
            <person name="Embree M."/>
            <person name="Liu J.K."/>
            <person name="Al-Bassam M.M."/>
            <person name="Zengler K."/>
        </authorList>
    </citation>
    <scope>NUCLEOTIDE SEQUENCE</scope>
</reference>
<dbReference type="InterPro" id="IPR016762">
    <property type="entry name" value="Methan_mark_17"/>
</dbReference>